<name>A0A1F4TQ86_UNCSA</name>
<organism evidence="19 20">
    <name type="scientific">candidate division WOR-1 bacterium RIFOXYC2_FULL_41_25</name>
    <dbReference type="NCBI Taxonomy" id="1802586"/>
    <lineage>
        <taxon>Bacteria</taxon>
        <taxon>Bacillati</taxon>
        <taxon>Saganbacteria</taxon>
    </lineage>
</organism>
<sequence length="375" mass="41958">MRRSFKLFTIFNIPIEINISWFIILSLIVFTLARGYFPYTNPELSTTSHWLMALIAALLLFASLLAHEMAHSLVAIKHQLPIHGITLFVFGGVAQLEKEPDSPAVEFRMAIAGPIMSFSLAVLFFSLTKTFYNLGLPSPILAITNYLFMLNLVVGMFNLIPGFPLDGGRVLRSILWAWFKDLRRATKIASAFGKTFAFVLIAFGLFNLFSGAFVSGIWFIFIGLFLHEAAGSSYRQVAMKKLLSGTKVAAMMTKNVITVPAEITLDKLVDDYFFKYRHATFPIMTDDNIIGLVTFHDIKEVTKEKWSTTTAQDIMIPLIHDFVIDAQADVMEAMPILARNGLGRALIIENKKLIGILSQKDILQLFKFKSAIGGK</sequence>
<evidence type="ECO:0000313" key="19">
    <source>
        <dbReference type="EMBL" id="OGC34739.1"/>
    </source>
</evidence>
<evidence type="ECO:0000256" key="4">
    <source>
        <dbReference type="ARBA" id="ARBA00022670"/>
    </source>
</evidence>
<keyword evidence="4 14" id="KW-0645">Protease</keyword>
<evidence type="ECO:0000256" key="1">
    <source>
        <dbReference type="ARBA" id="ARBA00004651"/>
    </source>
</evidence>
<feature type="binding site" evidence="16">
    <location>
        <position position="67"/>
    </location>
    <ligand>
        <name>Zn(2+)</name>
        <dbReference type="ChEBI" id="CHEBI:29105"/>
        <note>catalytic</note>
    </ligand>
</feature>
<evidence type="ECO:0000256" key="11">
    <source>
        <dbReference type="ARBA" id="ARBA00023049"/>
    </source>
</evidence>
<dbReference type="GO" id="GO:0008237">
    <property type="term" value="F:metallopeptidase activity"/>
    <property type="evidence" value="ECO:0007669"/>
    <property type="project" value="UniProtKB-UniRule"/>
</dbReference>
<evidence type="ECO:0000259" key="18">
    <source>
        <dbReference type="PROSITE" id="PS51371"/>
    </source>
</evidence>
<keyword evidence="7" id="KW-0677">Repeat</keyword>
<dbReference type="GO" id="GO:0005886">
    <property type="term" value="C:plasma membrane"/>
    <property type="evidence" value="ECO:0007669"/>
    <property type="project" value="UniProtKB-SubCell"/>
</dbReference>
<feature type="domain" description="CBS" evidence="18">
    <location>
        <begin position="315"/>
        <end position="372"/>
    </location>
</feature>
<evidence type="ECO:0000256" key="9">
    <source>
        <dbReference type="ARBA" id="ARBA00022833"/>
    </source>
</evidence>
<feature type="binding site" evidence="16">
    <location>
        <position position="71"/>
    </location>
    <ligand>
        <name>Zn(2+)</name>
        <dbReference type="ChEBI" id="CHEBI:29105"/>
        <note>catalytic</note>
    </ligand>
</feature>
<evidence type="ECO:0000256" key="7">
    <source>
        <dbReference type="ARBA" id="ARBA00022737"/>
    </source>
</evidence>
<dbReference type="AlphaFoldDB" id="A0A1F4TQ86"/>
<comment type="caution">
    <text evidence="19">The sequence shown here is derived from an EMBL/GenBank/DDBJ whole genome shotgun (WGS) entry which is preliminary data.</text>
</comment>
<dbReference type="InterPro" id="IPR000644">
    <property type="entry name" value="CBS_dom"/>
</dbReference>
<keyword evidence="9 14" id="KW-0862">Zinc</keyword>
<evidence type="ECO:0000256" key="13">
    <source>
        <dbReference type="ARBA" id="ARBA00023136"/>
    </source>
</evidence>
<feature type="transmembrane region" description="Helical" evidence="14">
    <location>
        <begin position="196"/>
        <end position="226"/>
    </location>
</feature>
<comment type="similarity">
    <text evidence="2 14">Belongs to the peptidase M50B family.</text>
</comment>
<dbReference type="InterPro" id="IPR046342">
    <property type="entry name" value="CBS_dom_sf"/>
</dbReference>
<evidence type="ECO:0000256" key="6">
    <source>
        <dbReference type="ARBA" id="ARBA00022723"/>
    </source>
</evidence>
<dbReference type="GO" id="GO:0046872">
    <property type="term" value="F:metal ion binding"/>
    <property type="evidence" value="ECO:0007669"/>
    <property type="project" value="UniProtKB-UniRule"/>
</dbReference>
<dbReference type="Proteomes" id="UP000177309">
    <property type="component" value="Unassembled WGS sequence"/>
</dbReference>
<dbReference type="PROSITE" id="PS51371">
    <property type="entry name" value="CBS"/>
    <property type="match status" value="2"/>
</dbReference>
<keyword evidence="3 14" id="KW-1003">Cell membrane</keyword>
<dbReference type="Gene3D" id="3.10.580.10">
    <property type="entry name" value="CBS-domain"/>
    <property type="match status" value="1"/>
</dbReference>
<evidence type="ECO:0000256" key="15">
    <source>
        <dbReference type="PIRSR" id="PIRSR006404-1"/>
    </source>
</evidence>
<dbReference type="Pfam" id="PF02163">
    <property type="entry name" value="Peptidase_M50"/>
    <property type="match status" value="2"/>
</dbReference>
<evidence type="ECO:0000256" key="17">
    <source>
        <dbReference type="PROSITE-ProRule" id="PRU00703"/>
    </source>
</evidence>
<evidence type="ECO:0000256" key="16">
    <source>
        <dbReference type="PIRSR" id="PIRSR006404-2"/>
    </source>
</evidence>
<dbReference type="SMART" id="SM00116">
    <property type="entry name" value="CBS"/>
    <property type="match status" value="2"/>
</dbReference>
<feature type="active site" evidence="15">
    <location>
        <position position="68"/>
    </location>
</feature>
<keyword evidence="5 14" id="KW-0812">Transmembrane</keyword>
<dbReference type="PANTHER" id="PTHR39188:SF3">
    <property type="entry name" value="STAGE IV SPORULATION PROTEIN FB"/>
    <property type="match status" value="1"/>
</dbReference>
<feature type="transmembrane region" description="Helical" evidence="14">
    <location>
        <begin position="140"/>
        <end position="160"/>
    </location>
</feature>
<dbReference type="CDD" id="cd06164">
    <property type="entry name" value="S2P-M50_SpoIVFB_CBS"/>
    <property type="match status" value="1"/>
</dbReference>
<keyword evidence="12 17" id="KW-0129">CBS domain</keyword>
<dbReference type="GO" id="GO:0006508">
    <property type="term" value="P:proteolysis"/>
    <property type="evidence" value="ECO:0007669"/>
    <property type="project" value="UniProtKB-KW"/>
</dbReference>
<comment type="cofactor">
    <cofactor evidence="14 16">
        <name>Zn(2+)</name>
        <dbReference type="ChEBI" id="CHEBI:29105"/>
    </cofactor>
    <text evidence="14 16">Binds 1 zinc ion per subunit.</text>
</comment>
<protein>
    <recommendedName>
        <fullName evidence="14">Zinc metalloprotease</fullName>
    </recommendedName>
</protein>
<evidence type="ECO:0000256" key="8">
    <source>
        <dbReference type="ARBA" id="ARBA00022801"/>
    </source>
</evidence>
<keyword evidence="10 14" id="KW-1133">Transmembrane helix</keyword>
<feature type="binding site" evidence="16">
    <location>
        <position position="166"/>
    </location>
    <ligand>
        <name>Zn(2+)</name>
        <dbReference type="ChEBI" id="CHEBI:29105"/>
        <note>catalytic</note>
    </ligand>
</feature>
<dbReference type="PIRSF" id="PIRSF006404">
    <property type="entry name" value="UCP006404_Pept_M50_CBS"/>
    <property type="match status" value="1"/>
</dbReference>
<dbReference type="Pfam" id="PF00571">
    <property type="entry name" value="CBS"/>
    <property type="match status" value="2"/>
</dbReference>
<gene>
    <name evidence="19" type="ORF">A2462_03355</name>
</gene>
<comment type="subcellular location">
    <subcellularLocation>
        <location evidence="1 14">Cell membrane</location>
        <topology evidence="1 14">Multi-pass membrane protein</topology>
    </subcellularLocation>
</comment>
<evidence type="ECO:0000313" key="20">
    <source>
        <dbReference type="Proteomes" id="UP000177309"/>
    </source>
</evidence>
<dbReference type="EMBL" id="MEUI01000013">
    <property type="protein sequence ID" value="OGC34739.1"/>
    <property type="molecule type" value="Genomic_DNA"/>
</dbReference>
<keyword evidence="11 14" id="KW-0482">Metalloprotease</keyword>
<reference evidence="19 20" key="1">
    <citation type="journal article" date="2016" name="Nat. Commun.">
        <title>Thousands of microbial genomes shed light on interconnected biogeochemical processes in an aquifer system.</title>
        <authorList>
            <person name="Anantharaman K."/>
            <person name="Brown C.T."/>
            <person name="Hug L.A."/>
            <person name="Sharon I."/>
            <person name="Castelle C.J."/>
            <person name="Probst A.J."/>
            <person name="Thomas B.C."/>
            <person name="Singh A."/>
            <person name="Wilkins M.J."/>
            <person name="Karaoz U."/>
            <person name="Brodie E.L."/>
            <person name="Williams K.H."/>
            <person name="Hubbard S.S."/>
            <person name="Banfield J.F."/>
        </authorList>
    </citation>
    <scope>NUCLEOTIDE SEQUENCE [LARGE SCALE GENOMIC DNA]</scope>
</reference>
<keyword evidence="13 14" id="KW-0472">Membrane</keyword>
<dbReference type="PANTHER" id="PTHR39188">
    <property type="entry name" value="MEMBRANE-ASSOCIATED ZINC METALLOPROTEASE M50B"/>
    <property type="match status" value="1"/>
</dbReference>
<evidence type="ECO:0000256" key="10">
    <source>
        <dbReference type="ARBA" id="ARBA00022989"/>
    </source>
</evidence>
<keyword evidence="8 14" id="KW-0378">Hydrolase</keyword>
<dbReference type="InterPro" id="IPR016483">
    <property type="entry name" value="UCP006404_Pept_M50_CBS"/>
</dbReference>
<accession>A0A1F4TQ86</accession>
<evidence type="ECO:0000256" key="2">
    <source>
        <dbReference type="ARBA" id="ARBA00007931"/>
    </source>
</evidence>
<dbReference type="InterPro" id="IPR008915">
    <property type="entry name" value="Peptidase_M50"/>
</dbReference>
<evidence type="ECO:0000256" key="3">
    <source>
        <dbReference type="ARBA" id="ARBA00022475"/>
    </source>
</evidence>
<keyword evidence="6 14" id="KW-0479">Metal-binding</keyword>
<feature type="transmembrane region" description="Helical" evidence="14">
    <location>
        <begin position="78"/>
        <end position="96"/>
    </location>
</feature>
<evidence type="ECO:0000256" key="12">
    <source>
        <dbReference type="ARBA" id="ARBA00023122"/>
    </source>
</evidence>
<feature type="transmembrane region" description="Helical" evidence="14">
    <location>
        <begin position="108"/>
        <end position="128"/>
    </location>
</feature>
<evidence type="ECO:0000256" key="14">
    <source>
        <dbReference type="PIRNR" id="PIRNR006404"/>
    </source>
</evidence>
<evidence type="ECO:0000256" key="5">
    <source>
        <dbReference type="ARBA" id="ARBA00022692"/>
    </source>
</evidence>
<feature type="domain" description="CBS" evidence="18">
    <location>
        <begin position="252"/>
        <end position="308"/>
    </location>
</feature>
<feature type="transmembrane region" description="Helical" evidence="14">
    <location>
        <begin position="49"/>
        <end position="66"/>
    </location>
</feature>
<dbReference type="SUPFAM" id="SSF54631">
    <property type="entry name" value="CBS-domain pair"/>
    <property type="match status" value="1"/>
</dbReference>
<proteinExistence type="inferred from homology"/>